<dbReference type="Pfam" id="PF10442">
    <property type="entry name" value="FIST_C"/>
    <property type="match status" value="1"/>
</dbReference>
<evidence type="ECO:0000313" key="3">
    <source>
        <dbReference type="EMBL" id="MBD9355250.1"/>
    </source>
</evidence>
<feature type="domain" description="FIST" evidence="1">
    <location>
        <begin position="29"/>
        <end position="221"/>
    </location>
</feature>
<dbReference type="Proteomes" id="UP000652176">
    <property type="component" value="Unassembled WGS sequence"/>
</dbReference>
<evidence type="ECO:0000313" key="4">
    <source>
        <dbReference type="Proteomes" id="UP000652176"/>
    </source>
</evidence>
<organism evidence="3 4">
    <name type="scientific">Methylomonas albis</name>
    <dbReference type="NCBI Taxonomy" id="1854563"/>
    <lineage>
        <taxon>Bacteria</taxon>
        <taxon>Pseudomonadati</taxon>
        <taxon>Pseudomonadota</taxon>
        <taxon>Gammaproteobacteria</taxon>
        <taxon>Methylococcales</taxon>
        <taxon>Methylococcaceae</taxon>
        <taxon>Methylomonas</taxon>
    </lineage>
</organism>
<protein>
    <submittedName>
        <fullName evidence="3">FIST C-terminal domain-containing protein</fullName>
    </submittedName>
</protein>
<reference evidence="3 4" key="1">
    <citation type="submission" date="2020-09" db="EMBL/GenBank/DDBJ databases">
        <title>Methylomonas albis sp. nov. and Methylomonas fluvii sp. nov.: Two cold-adapted methanotrophs from the River Elbe and an amended description of Methylovulum psychrotolerans strain Eb1.</title>
        <authorList>
            <person name="Bussmann I.K."/>
            <person name="Klings K.-W."/>
            <person name="Warnstedt J."/>
            <person name="Hoppert M."/>
            <person name="Saborowski A."/>
            <person name="Horn F."/>
            <person name="Liebner S."/>
        </authorList>
    </citation>
    <scope>NUCLEOTIDE SEQUENCE [LARGE SCALE GENOMIC DNA]</scope>
    <source>
        <strain evidence="3 4">EbA</strain>
    </source>
</reference>
<dbReference type="PANTHER" id="PTHR40252">
    <property type="entry name" value="BLR0328 PROTEIN"/>
    <property type="match status" value="1"/>
</dbReference>
<dbReference type="SMART" id="SM00897">
    <property type="entry name" value="FIST"/>
    <property type="match status" value="1"/>
</dbReference>
<gene>
    <name evidence="3" type="ORF">IE877_05060</name>
</gene>
<proteinExistence type="predicted"/>
<dbReference type="Pfam" id="PF08495">
    <property type="entry name" value="FIST"/>
    <property type="match status" value="1"/>
</dbReference>
<dbReference type="PANTHER" id="PTHR40252:SF2">
    <property type="entry name" value="BLR0328 PROTEIN"/>
    <property type="match status" value="1"/>
</dbReference>
<dbReference type="EMBL" id="JACXSS010000001">
    <property type="protein sequence ID" value="MBD9355250.1"/>
    <property type="molecule type" value="Genomic_DNA"/>
</dbReference>
<sequence length="389" mass="43113">MNRESCVYFPNVDLSTIESLLLSWRLSFPEMGVLALLPESEKLSVANLQALCNRLGLPVCGAIFPQLIYDTSFKQAGICLLRFDSMPYATIFTGVAPDSAGAEQVAEAITTEIVTHLDDDTPATLFLMLDAMLPNISTLLDELYLRLANRVHYAGVNAGSETFQPMPCLFDNTHTVGNAILLILLKPHHGAILEHGYQHEMHSLPATSTDRNRIINIDWRPAFEVYQELVQTRFGVNITRDNFYEYAVHFPFGILRANHCTLVRIPVMLDDENALYCIGEVPAHSMLTLLDAPQVNSVSTVETLQQGLTQLNGQLTDKTLLLFYCAGRRLHLGDARATEELHLFKQLSQASSVAGGLALGEIGDTTLWGYPLFHNATLVSTVWPNSHET</sequence>
<evidence type="ECO:0000259" key="1">
    <source>
        <dbReference type="SMART" id="SM00897"/>
    </source>
</evidence>
<comment type="caution">
    <text evidence="3">The sequence shown here is derived from an EMBL/GenBank/DDBJ whole genome shotgun (WGS) entry which is preliminary data.</text>
</comment>
<accession>A0ABR9CWJ2</accession>
<feature type="domain" description="FIST C-domain" evidence="2">
    <location>
        <begin position="222"/>
        <end position="365"/>
    </location>
</feature>
<dbReference type="InterPro" id="IPR019494">
    <property type="entry name" value="FIST_C"/>
</dbReference>
<dbReference type="RefSeq" id="WP_192373642.1">
    <property type="nucleotide sequence ID" value="NZ_CAJHIV010000001.1"/>
</dbReference>
<keyword evidence="4" id="KW-1185">Reference proteome</keyword>
<dbReference type="InterPro" id="IPR013702">
    <property type="entry name" value="FIST_domain_N"/>
</dbReference>
<name>A0ABR9CWJ2_9GAMM</name>
<evidence type="ECO:0000259" key="2">
    <source>
        <dbReference type="SMART" id="SM01204"/>
    </source>
</evidence>
<dbReference type="SMART" id="SM01204">
    <property type="entry name" value="FIST_C"/>
    <property type="match status" value="1"/>
</dbReference>